<dbReference type="EMBL" id="DVNH01000045">
    <property type="protein sequence ID" value="HIU52131.1"/>
    <property type="molecule type" value="Genomic_DNA"/>
</dbReference>
<feature type="active site" evidence="9">
    <location>
        <position position="115"/>
    </location>
</feature>
<comment type="pathway">
    <text evidence="9">Protein modification; lipoprotein biosynthesis (signal peptide cleavage).</text>
</comment>
<evidence type="ECO:0000256" key="8">
    <source>
        <dbReference type="ARBA" id="ARBA00023136"/>
    </source>
</evidence>
<keyword evidence="6 9" id="KW-0378">Hydrolase</keyword>
<keyword evidence="4 9" id="KW-0812">Transmembrane</keyword>
<evidence type="ECO:0000256" key="3">
    <source>
        <dbReference type="ARBA" id="ARBA00022670"/>
    </source>
</evidence>
<dbReference type="PANTHER" id="PTHR33695:SF1">
    <property type="entry name" value="LIPOPROTEIN SIGNAL PEPTIDASE"/>
    <property type="match status" value="1"/>
</dbReference>
<accession>A0A9D1S9Q4</accession>
<name>A0A9D1S9Q4_9FIRM</name>
<dbReference type="Pfam" id="PF01252">
    <property type="entry name" value="Peptidase_A8"/>
    <property type="match status" value="1"/>
</dbReference>
<evidence type="ECO:0000256" key="1">
    <source>
        <dbReference type="ARBA" id="ARBA00006139"/>
    </source>
</evidence>
<feature type="transmembrane region" description="Helical" evidence="9">
    <location>
        <begin position="60"/>
        <end position="78"/>
    </location>
</feature>
<protein>
    <recommendedName>
        <fullName evidence="9">Lipoprotein signal peptidase</fullName>
        <ecNumber evidence="9">3.4.23.36</ecNumber>
    </recommendedName>
    <alternativeName>
        <fullName evidence="9">Prolipoprotein signal peptidase</fullName>
    </alternativeName>
    <alternativeName>
        <fullName evidence="9">Signal peptidase II</fullName>
        <shortName evidence="9">SPase II</shortName>
    </alternativeName>
</protein>
<dbReference type="PROSITE" id="PS00855">
    <property type="entry name" value="SPASE_II"/>
    <property type="match status" value="1"/>
</dbReference>
<feature type="transmembrane region" description="Helical" evidence="9">
    <location>
        <begin position="90"/>
        <end position="109"/>
    </location>
</feature>
<dbReference type="PRINTS" id="PR00781">
    <property type="entry name" value="LIPOSIGPTASE"/>
</dbReference>
<organism evidence="12 13">
    <name type="scientific">Candidatus Merdicola faecigallinarum</name>
    <dbReference type="NCBI Taxonomy" id="2840862"/>
    <lineage>
        <taxon>Bacteria</taxon>
        <taxon>Bacillati</taxon>
        <taxon>Bacillota</taxon>
        <taxon>Clostridia</taxon>
        <taxon>Candidatus Merdicola</taxon>
    </lineage>
</organism>
<dbReference type="GO" id="GO:0004190">
    <property type="term" value="F:aspartic-type endopeptidase activity"/>
    <property type="evidence" value="ECO:0007669"/>
    <property type="project" value="UniProtKB-UniRule"/>
</dbReference>
<evidence type="ECO:0000256" key="6">
    <source>
        <dbReference type="ARBA" id="ARBA00022801"/>
    </source>
</evidence>
<comment type="subcellular location">
    <subcellularLocation>
        <location evidence="9">Cell membrane</location>
        <topology evidence="9">Multi-pass membrane protein</topology>
    </subcellularLocation>
</comment>
<feature type="active site" evidence="9">
    <location>
        <position position="132"/>
    </location>
</feature>
<dbReference type="GO" id="GO:0005886">
    <property type="term" value="C:plasma membrane"/>
    <property type="evidence" value="ECO:0007669"/>
    <property type="project" value="UniProtKB-SubCell"/>
</dbReference>
<evidence type="ECO:0000256" key="10">
    <source>
        <dbReference type="RuleBase" id="RU000594"/>
    </source>
</evidence>
<proteinExistence type="inferred from homology"/>
<evidence type="ECO:0000256" key="5">
    <source>
        <dbReference type="ARBA" id="ARBA00022750"/>
    </source>
</evidence>
<keyword evidence="7 9" id="KW-1133">Transmembrane helix</keyword>
<dbReference type="PANTHER" id="PTHR33695">
    <property type="entry name" value="LIPOPROTEIN SIGNAL PEPTIDASE"/>
    <property type="match status" value="1"/>
</dbReference>
<keyword evidence="2 9" id="KW-1003">Cell membrane</keyword>
<sequence length="164" mass="18574">MEKNKKKKLIIIIGIILFLIVIDQVTKIVFYQDMQVIPNVLKFTKVQNTGGAFGVGQNSTLTFIITNIIVLGIIIRFMMVQQEQIDKKTYFALCLIIAGGVGNLIDRIVRGYVVDFIDFSQVIKFPVFNIADCYIVIGWIMLAACFAAYTYHASKKRGEKIEKI</sequence>
<comment type="catalytic activity">
    <reaction evidence="9 10">
        <text>Release of signal peptides from bacterial membrane prolipoproteins. Hydrolyzes -Xaa-Yaa-Zaa-|-(S,diacylglyceryl)Cys-, in which Xaa is hydrophobic (preferably Leu), and Yaa (Ala or Ser) and Zaa (Gly or Ala) have small, neutral side chains.</text>
        <dbReference type="EC" id="3.4.23.36"/>
    </reaction>
</comment>
<dbReference type="InterPro" id="IPR001872">
    <property type="entry name" value="Peptidase_A8"/>
</dbReference>
<dbReference type="EC" id="3.4.23.36" evidence="9"/>
<comment type="function">
    <text evidence="9 10">This protein specifically catalyzes the removal of signal peptides from prolipoproteins.</text>
</comment>
<evidence type="ECO:0000256" key="11">
    <source>
        <dbReference type="RuleBase" id="RU004181"/>
    </source>
</evidence>
<keyword evidence="8 9" id="KW-0472">Membrane</keyword>
<gene>
    <name evidence="9 12" type="primary">lspA</name>
    <name evidence="12" type="ORF">IAB70_05920</name>
</gene>
<keyword evidence="5 9" id="KW-0064">Aspartyl protease</keyword>
<dbReference type="GO" id="GO:0006508">
    <property type="term" value="P:proteolysis"/>
    <property type="evidence" value="ECO:0007669"/>
    <property type="project" value="UniProtKB-KW"/>
</dbReference>
<evidence type="ECO:0000313" key="13">
    <source>
        <dbReference type="Proteomes" id="UP000824093"/>
    </source>
</evidence>
<dbReference type="AlphaFoldDB" id="A0A9D1S9Q4"/>
<comment type="similarity">
    <text evidence="1 9 11">Belongs to the peptidase A8 family.</text>
</comment>
<evidence type="ECO:0000256" key="7">
    <source>
        <dbReference type="ARBA" id="ARBA00022989"/>
    </source>
</evidence>
<evidence type="ECO:0000256" key="4">
    <source>
        <dbReference type="ARBA" id="ARBA00022692"/>
    </source>
</evidence>
<comment type="caution">
    <text evidence="12">The sequence shown here is derived from an EMBL/GenBank/DDBJ whole genome shotgun (WGS) entry which is preliminary data.</text>
</comment>
<reference evidence="12" key="2">
    <citation type="journal article" date="2021" name="PeerJ">
        <title>Extensive microbial diversity within the chicken gut microbiome revealed by metagenomics and culture.</title>
        <authorList>
            <person name="Gilroy R."/>
            <person name="Ravi A."/>
            <person name="Getino M."/>
            <person name="Pursley I."/>
            <person name="Horton D.L."/>
            <person name="Alikhan N.F."/>
            <person name="Baker D."/>
            <person name="Gharbi K."/>
            <person name="Hall N."/>
            <person name="Watson M."/>
            <person name="Adriaenssens E.M."/>
            <person name="Foster-Nyarko E."/>
            <person name="Jarju S."/>
            <person name="Secka A."/>
            <person name="Antonio M."/>
            <person name="Oren A."/>
            <person name="Chaudhuri R.R."/>
            <person name="La Ragione R."/>
            <person name="Hildebrand F."/>
            <person name="Pallen M.J."/>
        </authorList>
    </citation>
    <scope>NUCLEOTIDE SEQUENCE</scope>
    <source>
        <strain evidence="12">CHK195-15760</strain>
    </source>
</reference>
<evidence type="ECO:0000256" key="2">
    <source>
        <dbReference type="ARBA" id="ARBA00022475"/>
    </source>
</evidence>
<reference evidence="12" key="1">
    <citation type="submission" date="2020-10" db="EMBL/GenBank/DDBJ databases">
        <authorList>
            <person name="Gilroy R."/>
        </authorList>
    </citation>
    <scope>NUCLEOTIDE SEQUENCE</scope>
    <source>
        <strain evidence="12">CHK195-15760</strain>
    </source>
</reference>
<dbReference type="HAMAP" id="MF_00161">
    <property type="entry name" value="LspA"/>
    <property type="match status" value="1"/>
</dbReference>
<evidence type="ECO:0000313" key="12">
    <source>
        <dbReference type="EMBL" id="HIU52131.1"/>
    </source>
</evidence>
<keyword evidence="3 9" id="KW-0645">Protease</keyword>
<feature type="transmembrane region" description="Helical" evidence="9">
    <location>
        <begin position="9"/>
        <end position="31"/>
    </location>
</feature>
<feature type="transmembrane region" description="Helical" evidence="9">
    <location>
        <begin position="129"/>
        <end position="151"/>
    </location>
</feature>
<evidence type="ECO:0000256" key="9">
    <source>
        <dbReference type="HAMAP-Rule" id="MF_00161"/>
    </source>
</evidence>
<dbReference type="Proteomes" id="UP000824093">
    <property type="component" value="Unassembled WGS sequence"/>
</dbReference>
<dbReference type="NCBIfam" id="TIGR00077">
    <property type="entry name" value="lspA"/>
    <property type="match status" value="1"/>
</dbReference>